<name>A0AAV4E9W2_9GAST</name>
<dbReference type="AlphaFoldDB" id="A0AAV4E9W2"/>
<evidence type="ECO:0000313" key="4">
    <source>
        <dbReference type="Proteomes" id="UP000762676"/>
    </source>
</evidence>
<dbReference type="SUPFAM" id="SSF53098">
    <property type="entry name" value="Ribonuclease H-like"/>
    <property type="match status" value="1"/>
</dbReference>
<comment type="caution">
    <text evidence="3">The sequence shown here is derived from an EMBL/GenBank/DDBJ whole genome shotgun (WGS) entry which is preliminary data.</text>
</comment>
<evidence type="ECO:0000256" key="1">
    <source>
        <dbReference type="SAM" id="MobiDB-lite"/>
    </source>
</evidence>
<evidence type="ECO:0000259" key="2">
    <source>
        <dbReference type="PROSITE" id="PS50994"/>
    </source>
</evidence>
<evidence type="ECO:0000313" key="3">
    <source>
        <dbReference type="EMBL" id="GFR57787.1"/>
    </source>
</evidence>
<dbReference type="Pfam" id="PF18701">
    <property type="entry name" value="DUF5641"/>
    <property type="match status" value="1"/>
</dbReference>
<organism evidence="3 4">
    <name type="scientific">Elysia marginata</name>
    <dbReference type="NCBI Taxonomy" id="1093978"/>
    <lineage>
        <taxon>Eukaryota</taxon>
        <taxon>Metazoa</taxon>
        <taxon>Spiralia</taxon>
        <taxon>Lophotrochozoa</taxon>
        <taxon>Mollusca</taxon>
        <taxon>Gastropoda</taxon>
        <taxon>Heterobranchia</taxon>
        <taxon>Euthyneura</taxon>
        <taxon>Panpulmonata</taxon>
        <taxon>Sacoglossa</taxon>
        <taxon>Placobranchoidea</taxon>
        <taxon>Plakobranchidae</taxon>
        <taxon>Elysia</taxon>
    </lineage>
</organism>
<dbReference type="Proteomes" id="UP000762676">
    <property type="component" value="Unassembled WGS sequence"/>
</dbReference>
<dbReference type="PROSITE" id="PS50994">
    <property type="entry name" value="INTEGRASE"/>
    <property type="match status" value="1"/>
</dbReference>
<protein>
    <submittedName>
        <fullName evidence="3">Transposon Tf2-6 polyprotein</fullName>
    </submittedName>
</protein>
<dbReference type="InterPro" id="IPR040676">
    <property type="entry name" value="DUF5641"/>
</dbReference>
<keyword evidence="4" id="KW-1185">Reference proteome</keyword>
<sequence>MSIQREAYFEDINALQKNQPLAKKSGLYKLGPFLGEDGLLRVKGRLQMSNVLSYAEKHPILLPNCHVTFLLVQFEHCLMKYAGVTTLLSCLRDRYWIISLRRLAKRVCSQCVACQRHGSRACDQPMAPLPKDRIHSTPPFSVVGVDHAGPVYCCDTGSKKHYIPLITCAVVRAVHLELVPSLSLEDFILHFRRFCARRGLPSVIYSDNARTFKGADVLLQKSFGPNAPIWKFSAPLAPWWGGWWELVRSTKSALRKSLDRQPVSKSQLETILIEVEGCINSRPLTYVEEDCAPLTPSHFLIGRSAPFVPLSYGVDSSRSLPQSPLDLVMKSREMSEALEHFWSLWNEQYIRNLPPLGNRRSNMDLAIGSIVLIRDEGKPRLNWPLGKIISLHQGKDGFVRAATVKTANGEVIRAIQRLHRLEISQSQPRDPKESETVSCNTRNEGMSDDLSLSQTSDTGNLRGKGIRISCRGRVLKQRQILDL</sequence>
<proteinExistence type="predicted"/>
<feature type="compositionally biased region" description="Low complexity" evidence="1">
    <location>
        <begin position="448"/>
        <end position="458"/>
    </location>
</feature>
<dbReference type="Gene3D" id="3.30.420.10">
    <property type="entry name" value="Ribonuclease H-like superfamily/Ribonuclease H"/>
    <property type="match status" value="1"/>
</dbReference>
<dbReference type="InterPro" id="IPR001584">
    <property type="entry name" value="Integrase_cat-core"/>
</dbReference>
<dbReference type="EMBL" id="BMAT01010640">
    <property type="protein sequence ID" value="GFR57787.1"/>
    <property type="molecule type" value="Genomic_DNA"/>
</dbReference>
<gene>
    <name evidence="3" type="ORF">ElyMa_005346200</name>
</gene>
<accession>A0AAV4E9W2</accession>
<feature type="domain" description="Integrase catalytic" evidence="2">
    <location>
        <begin position="135"/>
        <end position="304"/>
    </location>
</feature>
<dbReference type="GO" id="GO:0015074">
    <property type="term" value="P:DNA integration"/>
    <property type="evidence" value="ECO:0007669"/>
    <property type="project" value="InterPro"/>
</dbReference>
<dbReference type="GO" id="GO:0003676">
    <property type="term" value="F:nucleic acid binding"/>
    <property type="evidence" value="ECO:0007669"/>
    <property type="project" value="InterPro"/>
</dbReference>
<dbReference type="Gene3D" id="1.10.340.70">
    <property type="match status" value="1"/>
</dbReference>
<feature type="region of interest" description="Disordered" evidence="1">
    <location>
        <begin position="424"/>
        <end position="458"/>
    </location>
</feature>
<dbReference type="InterPro" id="IPR036397">
    <property type="entry name" value="RNaseH_sf"/>
</dbReference>
<dbReference type="InterPro" id="IPR012337">
    <property type="entry name" value="RNaseH-like_sf"/>
</dbReference>
<dbReference type="PANTHER" id="PTHR47331">
    <property type="entry name" value="PHD-TYPE DOMAIN-CONTAINING PROTEIN"/>
    <property type="match status" value="1"/>
</dbReference>
<reference evidence="3 4" key="1">
    <citation type="journal article" date="2021" name="Elife">
        <title>Chloroplast acquisition without the gene transfer in kleptoplastic sea slugs, Plakobranchus ocellatus.</title>
        <authorList>
            <person name="Maeda T."/>
            <person name="Takahashi S."/>
            <person name="Yoshida T."/>
            <person name="Shimamura S."/>
            <person name="Takaki Y."/>
            <person name="Nagai Y."/>
            <person name="Toyoda A."/>
            <person name="Suzuki Y."/>
            <person name="Arimoto A."/>
            <person name="Ishii H."/>
            <person name="Satoh N."/>
            <person name="Nishiyama T."/>
            <person name="Hasebe M."/>
            <person name="Maruyama T."/>
            <person name="Minagawa J."/>
            <person name="Obokata J."/>
            <person name="Shigenobu S."/>
        </authorList>
    </citation>
    <scope>NUCLEOTIDE SEQUENCE [LARGE SCALE GENOMIC DNA]</scope>
</reference>